<feature type="compositionally biased region" description="Basic and acidic residues" evidence="1">
    <location>
        <begin position="23"/>
        <end position="34"/>
    </location>
</feature>
<sequence length="239" mass="27871">MEYGGDEHCPEREEQDECEEEEISLRSRREASKDSELKAASKFVWRTGPDSCCSSSCADCCDSSLFARQSQLFQQLQELRLQYLADLWNILGKFKAMLDNHFDDTAVKFIIQEHIDVLQRMVAPMVAQKEMLASWLTVGVLYQLRRQANSYLETFKNEKFQGSFDKLVIRIARRETGECFVNTKTRNYARLATRLIKSPESDYEQRDIYRSFIHRSFEDGETCANVTFCCQGLNWDMNL</sequence>
<reference evidence="2 3" key="1">
    <citation type="submission" date="2024-09" db="EMBL/GenBank/DDBJ databases">
        <title>Chromosome-scale assembly of Riccia sorocarpa.</title>
        <authorList>
            <person name="Paukszto L."/>
        </authorList>
    </citation>
    <scope>NUCLEOTIDE SEQUENCE [LARGE SCALE GENOMIC DNA]</scope>
    <source>
        <strain evidence="2">LP-2024</strain>
        <tissue evidence="2">Aerial parts of the thallus</tissue>
    </source>
</reference>
<dbReference type="Proteomes" id="UP001633002">
    <property type="component" value="Unassembled WGS sequence"/>
</dbReference>
<accession>A0ABD3I4I2</accession>
<comment type="caution">
    <text evidence="2">The sequence shown here is derived from an EMBL/GenBank/DDBJ whole genome shotgun (WGS) entry which is preliminary data.</text>
</comment>
<feature type="compositionally biased region" description="Acidic residues" evidence="1">
    <location>
        <begin position="13"/>
        <end position="22"/>
    </location>
</feature>
<feature type="region of interest" description="Disordered" evidence="1">
    <location>
        <begin position="1"/>
        <end position="34"/>
    </location>
</feature>
<dbReference type="EMBL" id="JBJQOH010000002">
    <property type="protein sequence ID" value="KAL3698361.1"/>
    <property type="molecule type" value="Genomic_DNA"/>
</dbReference>
<proteinExistence type="predicted"/>
<evidence type="ECO:0000313" key="2">
    <source>
        <dbReference type="EMBL" id="KAL3698361.1"/>
    </source>
</evidence>
<protein>
    <submittedName>
        <fullName evidence="2">Uncharacterized protein</fullName>
    </submittedName>
</protein>
<evidence type="ECO:0000256" key="1">
    <source>
        <dbReference type="SAM" id="MobiDB-lite"/>
    </source>
</evidence>
<dbReference type="AlphaFoldDB" id="A0ABD3I4I2"/>
<organism evidence="2 3">
    <name type="scientific">Riccia sorocarpa</name>
    <dbReference type="NCBI Taxonomy" id="122646"/>
    <lineage>
        <taxon>Eukaryota</taxon>
        <taxon>Viridiplantae</taxon>
        <taxon>Streptophyta</taxon>
        <taxon>Embryophyta</taxon>
        <taxon>Marchantiophyta</taxon>
        <taxon>Marchantiopsida</taxon>
        <taxon>Marchantiidae</taxon>
        <taxon>Marchantiales</taxon>
        <taxon>Ricciaceae</taxon>
        <taxon>Riccia</taxon>
    </lineage>
</organism>
<keyword evidence="3" id="KW-1185">Reference proteome</keyword>
<gene>
    <name evidence="2" type="ORF">R1sor_012437</name>
</gene>
<name>A0ABD3I4I2_9MARC</name>
<evidence type="ECO:0000313" key="3">
    <source>
        <dbReference type="Proteomes" id="UP001633002"/>
    </source>
</evidence>
<feature type="compositionally biased region" description="Basic and acidic residues" evidence="1">
    <location>
        <begin position="1"/>
        <end position="12"/>
    </location>
</feature>